<organism evidence="1 2">
    <name type="scientific">Anoxybacterium hadale</name>
    <dbReference type="NCBI Taxonomy" id="3408580"/>
    <lineage>
        <taxon>Bacteria</taxon>
        <taxon>Bacillati</taxon>
        <taxon>Bacillota</taxon>
        <taxon>Clostridia</taxon>
        <taxon>Peptostreptococcales</taxon>
        <taxon>Anaerovoracaceae</taxon>
        <taxon>Anoxybacterium</taxon>
    </lineage>
</organism>
<reference evidence="1" key="1">
    <citation type="submission" date="2019-08" db="EMBL/GenBank/DDBJ databases">
        <title>Genome sequence of Clostridiales bacterium MT110.</title>
        <authorList>
            <person name="Cao J."/>
        </authorList>
    </citation>
    <scope>NUCLEOTIDE SEQUENCE</scope>
    <source>
        <strain evidence="1">MT110</strain>
    </source>
</reference>
<proteinExistence type="predicted"/>
<evidence type="ECO:0000313" key="1">
    <source>
        <dbReference type="EMBL" id="QOX62495.1"/>
    </source>
</evidence>
<evidence type="ECO:0000313" key="2">
    <source>
        <dbReference type="Proteomes" id="UP000594014"/>
    </source>
</evidence>
<sequence>MEKFHLGDYIKNQTTETLRKSIDFQKLCHRVNLEFLKEWESGKENLDSALRIQKKAIIGYENEVAYFKSRILESIRRYGAENASYPSWYESLEDGIYQENWGLAGVSEWFTASFSESSSAKIIGDRIYFLENGQMCLKSQKITKERREQMIRAFLLLTPEERLDKETHEVYMLDGTRVTIFGGGMTKKGQDVIIFRRYIIPNYSFEEQAARGTIPMESVELFKIMVRLGYNVAFTGAVRTAKTTFLSTWQSYEDPSLEGVLVETDPEIPIHQLMPEAPILQLLADNEKLKHLSKNLLRSDADYFILAEARDGIALDTAVKVASKGTRRMKITFHTREPLDFCYDVAFEIIKSMGGDLENTARKVAVSFDYIFHFIQLKNKSQKRLKGIYELSLNRELMQINIRQICTYDHCLDTWSWDFAIGEDKKRLGEEEDSAALEMFVERLRSLSQKGA</sequence>
<protein>
    <submittedName>
        <fullName evidence="1">ATPase</fullName>
    </submittedName>
</protein>
<name>A0ACD1A7T6_9FIRM</name>
<keyword evidence="2" id="KW-1185">Reference proteome</keyword>
<gene>
    <name evidence="1" type="ORF">FRZ06_03610</name>
</gene>
<accession>A0ACD1A7T6</accession>
<dbReference type="Proteomes" id="UP000594014">
    <property type="component" value="Chromosome"/>
</dbReference>
<dbReference type="EMBL" id="CP042469">
    <property type="protein sequence ID" value="QOX62495.1"/>
    <property type="molecule type" value="Genomic_DNA"/>
</dbReference>